<comment type="similarity">
    <text evidence="2">Belongs to the histone deacetylase family. HD type 2 subfamily.</text>
</comment>
<dbReference type="PaxDb" id="2903-EOD14302"/>
<evidence type="ECO:0000256" key="9">
    <source>
        <dbReference type="ARBA" id="ARBA00023242"/>
    </source>
</evidence>
<dbReference type="GO" id="GO:0141221">
    <property type="term" value="F:histone deacetylase activity, hydrolytic mechanism"/>
    <property type="evidence" value="ECO:0007669"/>
    <property type="project" value="UniProtKB-EC"/>
</dbReference>
<evidence type="ECO:0000313" key="12">
    <source>
        <dbReference type="Proteomes" id="UP000013827"/>
    </source>
</evidence>
<dbReference type="Pfam" id="PF00850">
    <property type="entry name" value="Hist_deacetyl"/>
    <property type="match status" value="1"/>
</dbReference>
<dbReference type="Proteomes" id="UP000013827">
    <property type="component" value="Unassembled WGS sequence"/>
</dbReference>
<keyword evidence="8" id="KW-0804">Transcription</keyword>
<dbReference type="eggNOG" id="KOG1343">
    <property type="taxonomic scope" value="Eukaryota"/>
</dbReference>
<evidence type="ECO:0000256" key="5">
    <source>
        <dbReference type="ARBA" id="ARBA00022801"/>
    </source>
</evidence>
<dbReference type="PANTHER" id="PTHR10625:SF5">
    <property type="entry name" value="HISTONE DEACETYLASE"/>
    <property type="match status" value="1"/>
</dbReference>
<keyword evidence="5" id="KW-0378">Hydrolase</keyword>
<keyword evidence="7" id="KW-0805">Transcription regulation</keyword>
<dbReference type="InterPro" id="IPR000286">
    <property type="entry name" value="HDACs"/>
</dbReference>
<evidence type="ECO:0000256" key="6">
    <source>
        <dbReference type="ARBA" id="ARBA00022853"/>
    </source>
</evidence>
<accession>A0A0D3ISR7</accession>
<evidence type="ECO:0000313" key="11">
    <source>
        <dbReference type="EnsemblProtists" id="EOD14302"/>
    </source>
</evidence>
<evidence type="ECO:0000256" key="3">
    <source>
        <dbReference type="ARBA" id="ARBA00012111"/>
    </source>
</evidence>
<dbReference type="InterPro" id="IPR023696">
    <property type="entry name" value="Ureohydrolase_dom_sf"/>
</dbReference>
<organism evidence="11 12">
    <name type="scientific">Emiliania huxleyi (strain CCMP1516)</name>
    <dbReference type="NCBI Taxonomy" id="280463"/>
    <lineage>
        <taxon>Eukaryota</taxon>
        <taxon>Haptista</taxon>
        <taxon>Haptophyta</taxon>
        <taxon>Prymnesiophyceae</taxon>
        <taxon>Isochrysidales</taxon>
        <taxon>Noelaerhabdaceae</taxon>
        <taxon>Emiliania</taxon>
    </lineage>
</organism>
<dbReference type="GeneID" id="17260519"/>
<dbReference type="SUPFAM" id="SSF52768">
    <property type="entry name" value="Arginase/deacetylase"/>
    <property type="match status" value="1"/>
</dbReference>
<evidence type="ECO:0000259" key="10">
    <source>
        <dbReference type="Pfam" id="PF00850"/>
    </source>
</evidence>
<name>A0A0D3ISR7_EMIH1</name>
<evidence type="ECO:0000256" key="7">
    <source>
        <dbReference type="ARBA" id="ARBA00023015"/>
    </source>
</evidence>
<proteinExistence type="inferred from homology"/>
<dbReference type="HOGENOM" id="CLU_878339_0_0_1"/>
<dbReference type="InterPro" id="IPR023801">
    <property type="entry name" value="His_deacetylse_dom"/>
</dbReference>
<reference evidence="12" key="1">
    <citation type="journal article" date="2013" name="Nature">
        <title>Pan genome of the phytoplankton Emiliania underpins its global distribution.</title>
        <authorList>
            <person name="Read B.A."/>
            <person name="Kegel J."/>
            <person name="Klute M.J."/>
            <person name="Kuo A."/>
            <person name="Lefebvre S.C."/>
            <person name="Maumus F."/>
            <person name="Mayer C."/>
            <person name="Miller J."/>
            <person name="Monier A."/>
            <person name="Salamov A."/>
            <person name="Young J."/>
            <person name="Aguilar M."/>
            <person name="Claverie J.M."/>
            <person name="Frickenhaus S."/>
            <person name="Gonzalez K."/>
            <person name="Herman E.K."/>
            <person name="Lin Y.C."/>
            <person name="Napier J."/>
            <person name="Ogata H."/>
            <person name="Sarno A.F."/>
            <person name="Shmutz J."/>
            <person name="Schroeder D."/>
            <person name="de Vargas C."/>
            <person name="Verret F."/>
            <person name="von Dassow P."/>
            <person name="Valentin K."/>
            <person name="Van de Peer Y."/>
            <person name="Wheeler G."/>
            <person name="Dacks J.B."/>
            <person name="Delwiche C.F."/>
            <person name="Dyhrman S.T."/>
            <person name="Glockner G."/>
            <person name="John U."/>
            <person name="Richards T."/>
            <person name="Worden A.Z."/>
            <person name="Zhang X."/>
            <person name="Grigoriev I.V."/>
            <person name="Allen A.E."/>
            <person name="Bidle K."/>
            <person name="Borodovsky M."/>
            <person name="Bowler C."/>
            <person name="Brownlee C."/>
            <person name="Cock J.M."/>
            <person name="Elias M."/>
            <person name="Gladyshev V.N."/>
            <person name="Groth M."/>
            <person name="Guda C."/>
            <person name="Hadaegh A."/>
            <person name="Iglesias-Rodriguez M.D."/>
            <person name="Jenkins J."/>
            <person name="Jones B.M."/>
            <person name="Lawson T."/>
            <person name="Leese F."/>
            <person name="Lindquist E."/>
            <person name="Lobanov A."/>
            <person name="Lomsadze A."/>
            <person name="Malik S.B."/>
            <person name="Marsh M.E."/>
            <person name="Mackinder L."/>
            <person name="Mock T."/>
            <person name="Mueller-Roeber B."/>
            <person name="Pagarete A."/>
            <person name="Parker M."/>
            <person name="Probert I."/>
            <person name="Quesneville H."/>
            <person name="Raines C."/>
            <person name="Rensing S.A."/>
            <person name="Riano-Pachon D.M."/>
            <person name="Richier S."/>
            <person name="Rokitta S."/>
            <person name="Shiraiwa Y."/>
            <person name="Soanes D.M."/>
            <person name="van der Giezen M."/>
            <person name="Wahlund T.M."/>
            <person name="Williams B."/>
            <person name="Wilson W."/>
            <person name="Wolfe G."/>
            <person name="Wurch L.L."/>
        </authorList>
    </citation>
    <scope>NUCLEOTIDE SEQUENCE</scope>
</reference>
<comment type="subcellular location">
    <subcellularLocation>
        <location evidence="1">Nucleus</location>
    </subcellularLocation>
</comment>
<dbReference type="EC" id="3.5.1.98" evidence="3"/>
<evidence type="ECO:0000256" key="8">
    <source>
        <dbReference type="ARBA" id="ARBA00023163"/>
    </source>
</evidence>
<dbReference type="Gene3D" id="3.40.800.20">
    <property type="entry name" value="Histone deacetylase domain"/>
    <property type="match status" value="2"/>
</dbReference>
<dbReference type="RefSeq" id="XP_005766731.1">
    <property type="nucleotide sequence ID" value="XM_005766674.1"/>
</dbReference>
<evidence type="ECO:0000256" key="4">
    <source>
        <dbReference type="ARBA" id="ARBA00022491"/>
    </source>
</evidence>
<evidence type="ECO:0000256" key="1">
    <source>
        <dbReference type="ARBA" id="ARBA00004123"/>
    </source>
</evidence>
<dbReference type="GO" id="GO:0000118">
    <property type="term" value="C:histone deacetylase complex"/>
    <property type="evidence" value="ECO:0007669"/>
    <property type="project" value="TreeGrafter"/>
</dbReference>
<dbReference type="GO" id="GO:0040029">
    <property type="term" value="P:epigenetic regulation of gene expression"/>
    <property type="evidence" value="ECO:0007669"/>
    <property type="project" value="TreeGrafter"/>
</dbReference>
<dbReference type="InterPro" id="IPR037138">
    <property type="entry name" value="His_deacetylse_dom_sf"/>
</dbReference>
<feature type="domain" description="Histone deacetylase" evidence="10">
    <location>
        <begin position="24"/>
        <end position="203"/>
    </location>
</feature>
<keyword evidence="9" id="KW-0539">Nucleus</keyword>
<evidence type="ECO:0000256" key="2">
    <source>
        <dbReference type="ARBA" id="ARBA00007738"/>
    </source>
</evidence>
<dbReference type="PRINTS" id="PR01270">
    <property type="entry name" value="HDASUPER"/>
</dbReference>
<dbReference type="STRING" id="2903.R1BX01"/>
<dbReference type="PANTHER" id="PTHR10625">
    <property type="entry name" value="HISTONE DEACETYLASE HDAC1-RELATED"/>
    <property type="match status" value="1"/>
</dbReference>
<keyword evidence="6" id="KW-0156">Chromatin regulator</keyword>
<keyword evidence="4" id="KW-0678">Repressor</keyword>
<keyword evidence="12" id="KW-1185">Reference proteome</keyword>
<protein>
    <recommendedName>
        <fullName evidence="3">histone deacetylase</fullName>
        <ecNumber evidence="3">3.5.1.98</ecNumber>
    </recommendedName>
</protein>
<sequence length="317" mass="33365">MPRGAKPKLYYNPEMSTHTHPWAHVEKRTRASDVYEHLDRAGLLGSVQVLPGHSASDEELRTVHTQRHIDEVGRMTAAARADPTNRELCEPDGPGGVYYSGHADAAARLACGCVIDAAVGVLQDSKNATATRASPGDKARRRAPPAFAIVRPPGHHAGADPTDGHHAEGFCFYNSVAVAAGVVLASGDAKKVAILDWDVRHGERWYPETGAACETGGGGGQGRNLNVPWTSDGLADSDYLAAFRLVLCPSMGHKVLAQFSPDLLLLSAGFDAADGDAQGKMKVTAAGFAQMTQLLLSAVDCPGQLARVACECEGAPP</sequence>
<dbReference type="AlphaFoldDB" id="A0A0D3ISR7"/>
<dbReference type="EnsemblProtists" id="EOD14302">
    <property type="protein sequence ID" value="EOD14302"/>
    <property type="gene ID" value="EMIHUDRAFT_211674"/>
</dbReference>
<reference evidence="11" key="2">
    <citation type="submission" date="2024-10" db="UniProtKB">
        <authorList>
            <consortium name="EnsemblProtists"/>
        </authorList>
    </citation>
    <scope>IDENTIFICATION</scope>
</reference>
<dbReference type="KEGG" id="ehx:EMIHUDRAFT_211674"/>